<dbReference type="GO" id="GO:0032259">
    <property type="term" value="P:methylation"/>
    <property type="evidence" value="ECO:0007669"/>
    <property type="project" value="UniProtKB-KW"/>
</dbReference>
<keyword evidence="3" id="KW-1185">Reference proteome</keyword>
<gene>
    <name evidence="2" type="ordered locus">Ping_0497</name>
</gene>
<accession>A1SS87</accession>
<dbReference type="AlphaFoldDB" id="A1SS87"/>
<dbReference type="GO" id="GO:0008757">
    <property type="term" value="F:S-adenosylmethionine-dependent methyltransferase activity"/>
    <property type="evidence" value="ECO:0007669"/>
    <property type="project" value="InterPro"/>
</dbReference>
<keyword evidence="2" id="KW-0808">Transferase</keyword>
<keyword evidence="2" id="KW-0489">Methyltransferase</keyword>
<dbReference type="InterPro" id="IPR013216">
    <property type="entry name" value="Methyltransf_11"/>
</dbReference>
<evidence type="ECO:0000313" key="2">
    <source>
        <dbReference type="EMBL" id="ABM02352.1"/>
    </source>
</evidence>
<dbReference type="RefSeq" id="WP_011768911.1">
    <property type="nucleotide sequence ID" value="NC_008709.1"/>
</dbReference>
<dbReference type="EMBL" id="CP000510">
    <property type="protein sequence ID" value="ABM02352.1"/>
    <property type="molecule type" value="Genomic_DNA"/>
</dbReference>
<dbReference type="HOGENOM" id="CLU_075049_1_0_6"/>
<dbReference type="STRING" id="357804.Ping_0497"/>
<dbReference type="Gene3D" id="3.40.50.150">
    <property type="entry name" value="Vaccinia Virus protein VP39"/>
    <property type="match status" value="1"/>
</dbReference>
<proteinExistence type="predicted"/>
<dbReference type="KEGG" id="pin:Ping_0497"/>
<dbReference type="InterPro" id="IPR029063">
    <property type="entry name" value="SAM-dependent_MTases_sf"/>
</dbReference>
<dbReference type="SUPFAM" id="SSF53335">
    <property type="entry name" value="S-adenosyl-L-methionine-dependent methyltransferases"/>
    <property type="match status" value="1"/>
</dbReference>
<sequence>MRSAKTSRILPPLRSWQQLPNGELLHQQTQQRVDDCLEQCFGYNLLKLGQLSCQINTSNSIITHQINCASSGDNLSLQADINQLPLQDSTIDLCILTHELDFSSDPHQLLREIDRVLALDGTLIISGYNPISLLGLRTALNPKNPKNARLFLPNRVIDWLHLLGFKIQQKQHFDFLSRNLNSTCSLFIEDFGQNYLPYFCSVYFIIAKKSTIPMTPVKYPFQFKGKMITGQAAATRTSPRNQYPLG</sequence>
<reference evidence="2 3" key="1">
    <citation type="submission" date="2007-01" db="EMBL/GenBank/DDBJ databases">
        <title>Complete sequence of Psychromonas ingrahamii 37.</title>
        <authorList>
            <consortium name="US DOE Joint Genome Institute"/>
            <person name="Copeland A."/>
            <person name="Lucas S."/>
            <person name="Lapidus A."/>
            <person name="Barry K."/>
            <person name="Detter J.C."/>
            <person name="Glavina del Rio T."/>
            <person name="Hammon N."/>
            <person name="Israni S."/>
            <person name="Dalin E."/>
            <person name="Tice H."/>
            <person name="Pitluck S."/>
            <person name="Thompson L.S."/>
            <person name="Brettin T."/>
            <person name="Bruce D."/>
            <person name="Han C."/>
            <person name="Tapia R."/>
            <person name="Schmutz J."/>
            <person name="Larimer F."/>
            <person name="Land M."/>
            <person name="Hauser L."/>
            <person name="Kyrpides N."/>
            <person name="Ivanova N."/>
            <person name="Staley J."/>
            <person name="Richardson P."/>
        </authorList>
    </citation>
    <scope>NUCLEOTIDE SEQUENCE [LARGE SCALE GENOMIC DNA]</scope>
    <source>
        <strain evidence="2 3">37</strain>
    </source>
</reference>
<protein>
    <submittedName>
        <fullName evidence="2">Methyltransferase type 11</fullName>
    </submittedName>
</protein>
<name>A1SS87_PSYIN</name>
<dbReference type="Pfam" id="PF08241">
    <property type="entry name" value="Methyltransf_11"/>
    <property type="match status" value="1"/>
</dbReference>
<feature type="domain" description="Methyltransferase type 11" evidence="1">
    <location>
        <begin position="76"/>
        <end position="125"/>
    </location>
</feature>
<dbReference type="Proteomes" id="UP000000639">
    <property type="component" value="Chromosome"/>
</dbReference>
<evidence type="ECO:0000313" key="3">
    <source>
        <dbReference type="Proteomes" id="UP000000639"/>
    </source>
</evidence>
<dbReference type="OrthoDB" id="6191410at2"/>
<dbReference type="eggNOG" id="COG2226">
    <property type="taxonomic scope" value="Bacteria"/>
</dbReference>
<organism evidence="2 3">
    <name type="scientific">Psychromonas ingrahamii (strain DSM 17664 / CCUG 51855 / 37)</name>
    <dbReference type="NCBI Taxonomy" id="357804"/>
    <lineage>
        <taxon>Bacteria</taxon>
        <taxon>Pseudomonadati</taxon>
        <taxon>Pseudomonadota</taxon>
        <taxon>Gammaproteobacteria</taxon>
        <taxon>Alteromonadales</taxon>
        <taxon>Psychromonadaceae</taxon>
        <taxon>Psychromonas</taxon>
    </lineage>
</organism>
<evidence type="ECO:0000259" key="1">
    <source>
        <dbReference type="Pfam" id="PF08241"/>
    </source>
</evidence>